<gene>
    <name evidence="2" type="ORF">P4G45_04955</name>
    <name evidence="3" type="ORF">P8936_04920</name>
</gene>
<dbReference type="InterPro" id="IPR029063">
    <property type="entry name" value="SAM-dependent_MTases_sf"/>
</dbReference>
<accession>A0AAU7CZG4</accession>
<dbReference type="SUPFAM" id="SSF53335">
    <property type="entry name" value="S-adenosyl-L-methionine-dependent methyltransferases"/>
    <property type="match status" value="1"/>
</dbReference>
<dbReference type="RefSeq" id="WP_348268565.1">
    <property type="nucleotide sequence ID" value="NZ_CP121194.1"/>
</dbReference>
<dbReference type="GO" id="GO:0008168">
    <property type="term" value="F:methyltransferase activity"/>
    <property type="evidence" value="ECO:0007669"/>
    <property type="project" value="UniProtKB-KW"/>
</dbReference>
<evidence type="ECO:0000313" key="3">
    <source>
        <dbReference type="EMBL" id="XBH14506.1"/>
    </source>
</evidence>
<protein>
    <submittedName>
        <fullName evidence="3">Class I SAM-dependent methyltransferase</fullName>
        <ecNumber evidence="3">2.1.-.-</ecNumber>
    </submittedName>
</protein>
<dbReference type="CDD" id="cd02440">
    <property type="entry name" value="AdoMet_MTases"/>
    <property type="match status" value="1"/>
</dbReference>
<dbReference type="Gene3D" id="3.40.50.150">
    <property type="entry name" value="Vaccinia Virus protein VP39"/>
    <property type="match status" value="1"/>
</dbReference>
<name>A0AAU7DCF4_9BACT</name>
<sequence length="223" mass="24940">MNLEPNFNSIARPYRWLEYLTLGRALERCRLHFLPLLLDQKRALVIGDGDGRFLASLMAANHHIQVDAVDTSATMLELLSKRCKGSTTRLQIHNTSALTFAPTGPYDLVVTHFFLDCLAQPDLEALVNRIAPTLSPGALWLISDFRIPSGSMRLPGRIIVRTLYLAFRLLTGLRTTHLPDHAAPLIQAGLTRIGHHHSLAGLLTTELWQLERSLPLHSPHLNQ</sequence>
<evidence type="ECO:0000313" key="2">
    <source>
        <dbReference type="EMBL" id="XBH11077.1"/>
    </source>
</evidence>
<dbReference type="GO" id="GO:0032259">
    <property type="term" value="P:methylation"/>
    <property type="evidence" value="ECO:0007669"/>
    <property type="project" value="UniProtKB-KW"/>
</dbReference>
<dbReference type="EMBL" id="CP121194">
    <property type="protein sequence ID" value="XBH11077.1"/>
    <property type="molecule type" value="Genomic_DNA"/>
</dbReference>
<keyword evidence="3" id="KW-0808">Transferase</keyword>
<dbReference type="Pfam" id="PF08242">
    <property type="entry name" value="Methyltransf_12"/>
    <property type="match status" value="1"/>
</dbReference>
<dbReference type="EC" id="2.1.-.-" evidence="3"/>
<proteinExistence type="predicted"/>
<dbReference type="KEGG" id="epl:P4G45_04955"/>
<keyword evidence="3" id="KW-0489">Methyltransferase</keyword>
<dbReference type="InterPro" id="IPR013217">
    <property type="entry name" value="Methyltransf_12"/>
</dbReference>
<dbReference type="AlphaFoldDB" id="A0AAU7DCF4"/>
<accession>A0AAU7DCF4</accession>
<dbReference type="EMBL" id="CP121195">
    <property type="protein sequence ID" value="XBH14506.1"/>
    <property type="molecule type" value="Genomic_DNA"/>
</dbReference>
<evidence type="ECO:0000259" key="1">
    <source>
        <dbReference type="Pfam" id="PF08242"/>
    </source>
</evidence>
<reference evidence="3" key="1">
    <citation type="submission" date="2023-03" db="EMBL/GenBank/DDBJ databases">
        <title>Edaphobacter sp.</title>
        <authorList>
            <person name="Huber K.J."/>
            <person name="Papendorf J."/>
            <person name="Pilke C."/>
            <person name="Bunk B."/>
            <person name="Sproeer C."/>
            <person name="Pester M."/>
        </authorList>
    </citation>
    <scope>NUCLEOTIDE SEQUENCE</scope>
    <source>
        <strain evidence="2">DSM 109919</strain>
        <strain evidence="3">DSM 109920</strain>
    </source>
</reference>
<organism evidence="3">
    <name type="scientific">Edaphobacter paludis</name>
    <dbReference type="NCBI Taxonomy" id="3035702"/>
    <lineage>
        <taxon>Bacteria</taxon>
        <taxon>Pseudomonadati</taxon>
        <taxon>Acidobacteriota</taxon>
        <taxon>Terriglobia</taxon>
        <taxon>Terriglobales</taxon>
        <taxon>Acidobacteriaceae</taxon>
        <taxon>Edaphobacter</taxon>
    </lineage>
</organism>
<feature type="domain" description="Methyltransferase type 12" evidence="1">
    <location>
        <begin position="44"/>
        <end position="138"/>
    </location>
</feature>